<dbReference type="CDD" id="cd06127">
    <property type="entry name" value="DEDDh"/>
    <property type="match status" value="1"/>
</dbReference>
<dbReference type="InterPro" id="IPR035901">
    <property type="entry name" value="GIY-YIG_endonuc_sf"/>
</dbReference>
<dbReference type="PROSITE" id="PS50164">
    <property type="entry name" value="GIY_YIG"/>
    <property type="match status" value="1"/>
</dbReference>
<dbReference type="AlphaFoldDB" id="A0A1I5GUC5"/>
<dbReference type="InterPro" id="IPR013520">
    <property type="entry name" value="Ribonucl_H"/>
</dbReference>
<name>A0A1I5GUC5_9FLAO</name>
<evidence type="ECO:0000256" key="2">
    <source>
        <dbReference type="ARBA" id="ARBA00026073"/>
    </source>
</evidence>
<gene>
    <name evidence="4" type="ORF">SAMN05421741_15011</name>
</gene>
<protein>
    <submittedName>
        <fullName evidence="4">DNA polymerase-3 subunit epsilon</fullName>
    </submittedName>
</protein>
<dbReference type="GO" id="GO:0045004">
    <property type="term" value="P:DNA replication proofreading"/>
    <property type="evidence" value="ECO:0007669"/>
    <property type="project" value="TreeGrafter"/>
</dbReference>
<dbReference type="Proteomes" id="UP000199036">
    <property type="component" value="Unassembled WGS sequence"/>
</dbReference>
<dbReference type="GO" id="GO:0003677">
    <property type="term" value="F:DNA binding"/>
    <property type="evidence" value="ECO:0007669"/>
    <property type="project" value="InterPro"/>
</dbReference>
<dbReference type="SMART" id="SM00479">
    <property type="entry name" value="EXOIII"/>
    <property type="match status" value="1"/>
</dbReference>
<dbReference type="NCBIfam" id="TIGR00573">
    <property type="entry name" value="dnaq"/>
    <property type="match status" value="1"/>
</dbReference>
<dbReference type="EMBL" id="FOVI01000050">
    <property type="protein sequence ID" value="SFO39664.1"/>
    <property type="molecule type" value="Genomic_DNA"/>
</dbReference>
<evidence type="ECO:0000259" key="3">
    <source>
        <dbReference type="PROSITE" id="PS50164"/>
    </source>
</evidence>
<comment type="function">
    <text evidence="1">DNA polymerase III is a complex, multichain enzyme responsible for most of the replicative synthesis in bacteria. The epsilon subunit contain the editing function and is a proofreading 3'-5' exonuclease.</text>
</comment>
<dbReference type="GO" id="GO:0008408">
    <property type="term" value="F:3'-5' exonuclease activity"/>
    <property type="evidence" value="ECO:0007669"/>
    <property type="project" value="TreeGrafter"/>
</dbReference>
<dbReference type="Gene3D" id="3.40.1440.10">
    <property type="entry name" value="GIY-YIG endonuclease"/>
    <property type="match status" value="1"/>
</dbReference>
<dbReference type="GO" id="GO:0005829">
    <property type="term" value="C:cytosol"/>
    <property type="evidence" value="ECO:0007669"/>
    <property type="project" value="TreeGrafter"/>
</dbReference>
<dbReference type="SUPFAM" id="SSF82771">
    <property type="entry name" value="GIY-YIG endonuclease"/>
    <property type="match status" value="1"/>
</dbReference>
<dbReference type="FunFam" id="3.30.420.10:FF:000045">
    <property type="entry name" value="3'-5' exonuclease DinG"/>
    <property type="match status" value="1"/>
</dbReference>
<feature type="domain" description="GIY-YIG" evidence="3">
    <location>
        <begin position="196"/>
        <end position="274"/>
    </location>
</feature>
<dbReference type="SUPFAM" id="SSF53098">
    <property type="entry name" value="Ribonuclease H-like"/>
    <property type="match status" value="1"/>
</dbReference>
<dbReference type="Pfam" id="PF01541">
    <property type="entry name" value="GIY-YIG"/>
    <property type="match status" value="1"/>
</dbReference>
<accession>A0A1I5GUC5</accession>
<reference evidence="5" key="1">
    <citation type="submission" date="2016-10" db="EMBL/GenBank/DDBJ databases">
        <authorList>
            <person name="Varghese N."/>
            <person name="Submissions S."/>
        </authorList>
    </citation>
    <scope>NUCLEOTIDE SEQUENCE [LARGE SCALE GENOMIC DNA]</scope>
    <source>
        <strain evidence="5">DS-12</strain>
    </source>
</reference>
<dbReference type="PANTHER" id="PTHR30231">
    <property type="entry name" value="DNA POLYMERASE III SUBUNIT EPSILON"/>
    <property type="match status" value="1"/>
</dbReference>
<dbReference type="PANTHER" id="PTHR30231:SF41">
    <property type="entry name" value="DNA POLYMERASE III SUBUNIT EPSILON"/>
    <property type="match status" value="1"/>
</dbReference>
<dbReference type="CDD" id="cd10434">
    <property type="entry name" value="GIY-YIG_UvrC_Cho"/>
    <property type="match status" value="1"/>
</dbReference>
<proteinExistence type="predicted"/>
<dbReference type="InterPro" id="IPR006054">
    <property type="entry name" value="DnaQ"/>
</dbReference>
<evidence type="ECO:0000313" key="4">
    <source>
        <dbReference type="EMBL" id="SFO39664.1"/>
    </source>
</evidence>
<dbReference type="GO" id="GO:0003887">
    <property type="term" value="F:DNA-directed DNA polymerase activity"/>
    <property type="evidence" value="ECO:0007669"/>
    <property type="project" value="InterPro"/>
</dbReference>
<comment type="subunit">
    <text evidence="2">DNA polymerase III contains a core (composed of alpha, epsilon and theta chains) that associates with a tau subunit. This core dimerizes to form the POLIII' complex. PolIII' associates with the gamma complex (composed of gamma, delta, delta', psi and chi chains) and with the beta chain to form the complete DNA polymerase III complex.</text>
</comment>
<dbReference type="InterPro" id="IPR036397">
    <property type="entry name" value="RNaseH_sf"/>
</dbReference>
<dbReference type="Pfam" id="PF00929">
    <property type="entry name" value="RNase_T"/>
    <property type="match status" value="1"/>
</dbReference>
<dbReference type="Gene3D" id="3.30.420.10">
    <property type="entry name" value="Ribonuclease H-like superfamily/Ribonuclease H"/>
    <property type="match status" value="1"/>
</dbReference>
<organism evidence="4 5">
    <name type="scientific">Paenimyroides ummariense</name>
    <dbReference type="NCBI Taxonomy" id="913024"/>
    <lineage>
        <taxon>Bacteria</taxon>
        <taxon>Pseudomonadati</taxon>
        <taxon>Bacteroidota</taxon>
        <taxon>Flavobacteriia</taxon>
        <taxon>Flavobacteriales</taxon>
        <taxon>Flavobacteriaceae</taxon>
        <taxon>Paenimyroides</taxon>
    </lineage>
</organism>
<evidence type="ECO:0000313" key="5">
    <source>
        <dbReference type="Proteomes" id="UP000199036"/>
    </source>
</evidence>
<dbReference type="InterPro" id="IPR012337">
    <property type="entry name" value="RNaseH-like_sf"/>
</dbReference>
<sequence>MEYAVVDIETTGGSAGGSRITEIAVLIHNGKEVIERWETLVNPQQHIPLYITALTGISNEMVYEAPLFQDIAKKLLQLLSNRIFVAHNVNFDYSFVRHQLEDAGYKWTAPKLCTVRAARKIKPGLPSYSLGNLCRSLGISLENRHRAGGDADATAVLLSLLINDGALEIQKMIKKTAPDQRLPPNLPPEDFENLPEKPGVYYFYNAQKKVVYVGKAVNLKKRVASHFSGHKITPQRQHFLRDIHGISFEVCATELMALLLECSEIKKLWPIYNTALKRFEPKYGLYEYTARNSYRYFAVGKVSKLMPCIEVFSTINEGISLLRNLQEQFELDYRFCKYAVNTESENVVVNNLSDLPLVEKHNQQVQQAVNFVTELKPSYYILDKGRTKNEQSCIWVQDGHFYGMGYISNEAVLTDVEELKDFLTRYKSNSYIMQLISAFAVKYPQKVTQIT</sequence>
<evidence type="ECO:0000256" key="1">
    <source>
        <dbReference type="ARBA" id="ARBA00025483"/>
    </source>
</evidence>
<keyword evidence="5" id="KW-1185">Reference proteome</keyword>
<dbReference type="SMART" id="SM00465">
    <property type="entry name" value="GIYc"/>
    <property type="match status" value="1"/>
</dbReference>
<dbReference type="GO" id="GO:0006289">
    <property type="term" value="P:nucleotide-excision repair"/>
    <property type="evidence" value="ECO:0007669"/>
    <property type="project" value="InterPro"/>
</dbReference>
<dbReference type="InterPro" id="IPR047296">
    <property type="entry name" value="GIY-YIG_UvrC_Cho"/>
</dbReference>
<dbReference type="STRING" id="913024.SAMN05421741_15011"/>
<dbReference type="InterPro" id="IPR000305">
    <property type="entry name" value="GIY-YIG_endonuc"/>
</dbReference>